<dbReference type="Proteomes" id="UP000274661">
    <property type="component" value="Unassembled WGS sequence"/>
</dbReference>
<feature type="compositionally biased region" description="Basic residues" evidence="1">
    <location>
        <begin position="22"/>
        <end position="33"/>
    </location>
</feature>
<dbReference type="InterPro" id="IPR026353">
    <property type="entry name" value="Hypoxan-DNA_Glyclase"/>
</dbReference>
<dbReference type="InterPro" id="IPR036895">
    <property type="entry name" value="Uracil-DNA_glycosylase-like_sf"/>
</dbReference>
<evidence type="ECO:0000256" key="1">
    <source>
        <dbReference type="SAM" id="MobiDB-lite"/>
    </source>
</evidence>
<gene>
    <name evidence="3" type="ORF">HMF7854_12010</name>
</gene>
<feature type="compositionally biased region" description="Low complexity" evidence="1">
    <location>
        <begin position="34"/>
        <end position="96"/>
    </location>
</feature>
<sequence length="317" mass="34127">MIQIDPADGRRPLRVQPARPGPVRHRGPRRPRASRLASRAALPAALLRPVPRQRAAARAPRAAAPLPVRPARAAVPAGTQPQRRPRPTAAARRAAVRGRLGPVRQLRAGQAVRRAPARVLAGPAAAESRPARPVAAATTAPTAPTANLRNPGAGSATVKSCLPPVVDPNVRLLILGSLPGEASLRAARYYAHPKNQFWRLIGKLLREPIAELDYDRRLERLLEAGIGLWDMVATAERHGSLDMALRDIVANPVSALADRLPRLKAVGFNGATAGRLGRAALADSRLTLVDLPSSSPAYTRSFDRKAEEWERLRSFLD</sequence>
<dbReference type="OrthoDB" id="9799921at2"/>
<dbReference type="SMART" id="SM00986">
    <property type="entry name" value="UDG"/>
    <property type="match status" value="1"/>
</dbReference>
<dbReference type="Gene3D" id="3.40.470.10">
    <property type="entry name" value="Uracil-DNA glycosylase-like domain"/>
    <property type="match status" value="1"/>
</dbReference>
<keyword evidence="3" id="KW-0326">Glycosidase</keyword>
<dbReference type="GO" id="GO:0033958">
    <property type="term" value="F:DNA-deoxyinosine glycosylase activity"/>
    <property type="evidence" value="ECO:0007669"/>
    <property type="project" value="UniProtKB-EC"/>
</dbReference>
<evidence type="ECO:0000259" key="2">
    <source>
        <dbReference type="SMART" id="SM00986"/>
    </source>
</evidence>
<dbReference type="AlphaFoldDB" id="A0A429VC03"/>
<dbReference type="SUPFAM" id="SSF52141">
    <property type="entry name" value="Uracil-DNA glycosylase-like"/>
    <property type="match status" value="1"/>
</dbReference>
<organism evidence="3 4">
    <name type="scientific">Sphingomonas ginkgonis</name>
    <dbReference type="NCBI Taxonomy" id="2315330"/>
    <lineage>
        <taxon>Bacteria</taxon>
        <taxon>Pseudomonadati</taxon>
        <taxon>Pseudomonadota</taxon>
        <taxon>Alphaproteobacteria</taxon>
        <taxon>Sphingomonadales</taxon>
        <taxon>Sphingomonadaceae</taxon>
        <taxon>Sphingomonas</taxon>
    </lineage>
</organism>
<dbReference type="NCBIfam" id="TIGR04274">
    <property type="entry name" value="hypoxanDNAglyco"/>
    <property type="match status" value="1"/>
</dbReference>
<dbReference type="EMBL" id="RWJF01000001">
    <property type="protein sequence ID" value="RST31484.1"/>
    <property type="molecule type" value="Genomic_DNA"/>
</dbReference>
<evidence type="ECO:0000313" key="4">
    <source>
        <dbReference type="Proteomes" id="UP000274661"/>
    </source>
</evidence>
<comment type="caution">
    <text evidence="3">The sequence shown here is derived from an EMBL/GenBank/DDBJ whole genome shotgun (WGS) entry which is preliminary data.</text>
</comment>
<name>A0A429VC03_9SPHN</name>
<dbReference type="Pfam" id="PF03167">
    <property type="entry name" value="UDG"/>
    <property type="match status" value="1"/>
</dbReference>
<dbReference type="EC" id="3.2.2.15" evidence="3"/>
<keyword evidence="4" id="KW-1185">Reference proteome</keyword>
<reference evidence="3 4" key="1">
    <citation type="submission" date="2018-12" db="EMBL/GenBank/DDBJ databases">
        <title>Sphingomonas sp. HMF7854 Genome sequencing and assembly.</title>
        <authorList>
            <person name="Cha I."/>
            <person name="Kang H."/>
            <person name="Kim H."/>
            <person name="Kang J."/>
            <person name="Joh K."/>
        </authorList>
    </citation>
    <scope>NUCLEOTIDE SEQUENCE [LARGE SCALE GENOMIC DNA]</scope>
    <source>
        <strain evidence="3 4">HMF7854</strain>
    </source>
</reference>
<protein>
    <submittedName>
        <fullName evidence="3">DNA-deoxyinosine glycosylase</fullName>
        <ecNumber evidence="3">3.2.2.15</ecNumber>
    </submittedName>
</protein>
<keyword evidence="3" id="KW-0378">Hydrolase</keyword>
<dbReference type="CDD" id="cd10032">
    <property type="entry name" value="UDG-F6_HDG"/>
    <property type="match status" value="1"/>
</dbReference>
<feature type="region of interest" description="Disordered" evidence="1">
    <location>
        <begin position="1"/>
        <end position="96"/>
    </location>
</feature>
<dbReference type="InterPro" id="IPR005122">
    <property type="entry name" value="Uracil-DNA_glycosylase-like"/>
</dbReference>
<accession>A0A429VC03</accession>
<dbReference type="SMART" id="SM00987">
    <property type="entry name" value="UreE_C"/>
    <property type="match status" value="1"/>
</dbReference>
<proteinExistence type="predicted"/>
<evidence type="ECO:0000313" key="3">
    <source>
        <dbReference type="EMBL" id="RST31484.1"/>
    </source>
</evidence>
<feature type="domain" description="Uracil-DNA glycosylase-like" evidence="2">
    <location>
        <begin position="163"/>
        <end position="313"/>
    </location>
</feature>